<comment type="subcellular location">
    <subcellularLocation>
        <location evidence="1">Membrane</location>
        <topology evidence="1">Multi-pass membrane protein</topology>
    </subcellularLocation>
</comment>
<dbReference type="OrthoDB" id="9772136at2"/>
<dbReference type="GO" id="GO:0016020">
    <property type="term" value="C:membrane"/>
    <property type="evidence" value="ECO:0007669"/>
    <property type="project" value="UniProtKB-SubCell"/>
</dbReference>
<keyword evidence="8" id="KW-1185">Reference proteome</keyword>
<keyword evidence="5 6" id="KW-0472">Membrane</keyword>
<feature type="transmembrane region" description="Helical" evidence="6">
    <location>
        <begin position="16"/>
        <end position="45"/>
    </location>
</feature>
<dbReference type="GO" id="GO:0055085">
    <property type="term" value="P:transmembrane transport"/>
    <property type="evidence" value="ECO:0007669"/>
    <property type="project" value="TreeGrafter"/>
</dbReference>
<accession>A0A7V7UT84</accession>
<feature type="transmembrane region" description="Helical" evidence="6">
    <location>
        <begin position="198"/>
        <end position="219"/>
    </location>
</feature>
<dbReference type="PANTHER" id="PTHR21716:SF62">
    <property type="entry name" value="TRANSPORT PROTEIN YDBI-RELATED"/>
    <property type="match status" value="1"/>
</dbReference>
<proteinExistence type="inferred from homology"/>
<evidence type="ECO:0000256" key="2">
    <source>
        <dbReference type="ARBA" id="ARBA00009773"/>
    </source>
</evidence>
<reference evidence="7 8" key="1">
    <citation type="journal article" date="2014" name="Arch. Microbiol.">
        <title>Bacillus mesophilum sp. nov., strain IITR-54T, a novel 4-chlorobiphenyl dechlorinating bacterium.</title>
        <authorList>
            <person name="Manickam N."/>
            <person name="Singh N.K."/>
            <person name="Bajaj A."/>
            <person name="Kumar R.M."/>
            <person name="Kaur G."/>
            <person name="Kaur N."/>
            <person name="Bala M."/>
            <person name="Kumar A."/>
            <person name="Mayilraj S."/>
        </authorList>
    </citation>
    <scope>NUCLEOTIDE SEQUENCE [LARGE SCALE GENOMIC DNA]</scope>
    <source>
        <strain evidence="7 8">IITR-54</strain>
    </source>
</reference>
<feature type="transmembrane region" description="Helical" evidence="6">
    <location>
        <begin position="263"/>
        <end position="282"/>
    </location>
</feature>
<comment type="similarity">
    <text evidence="2">Belongs to the autoinducer-2 exporter (AI-2E) (TC 2.A.86) family.</text>
</comment>
<dbReference type="PANTHER" id="PTHR21716">
    <property type="entry name" value="TRANSMEMBRANE PROTEIN"/>
    <property type="match status" value="1"/>
</dbReference>
<sequence length="342" mass="39122">MNTFKAWVENNGLKRFIIFGILVVALFLLKSMINVILLTFILSFLMDRLVNLVQKRVNINRTVTVLILYMSIIGLLSVGIVKYLPVIIFEISQLVNQLELFFTQKHDNPILNYLTEMLARNEITSYLEQGFTFLLKYFSDVSKIGMHIMISLILSLFFLIEKPKLVQFTKKFKSSKVSAFYNEIAFFGSKFVKTFGKVIEAQFIIATVNCVLTTFALWIMDFPHLMGLSILIFFLGLIPVAGVIISLFPLCTIAYTVGGIMHVIYILIVIMIIHAIEAYILNPKLMSSKTDLPVFYTFIVLIFSEHFFGVWGLIVGIPVFVFLLDVLEVQEVRDKKPPKIVQ</sequence>
<feature type="transmembrane region" description="Helical" evidence="6">
    <location>
        <begin position="294"/>
        <end position="327"/>
    </location>
</feature>
<gene>
    <name evidence="7" type="ORF">F7732_20440</name>
</gene>
<keyword evidence="3 6" id="KW-0812">Transmembrane</keyword>
<dbReference type="Pfam" id="PF01594">
    <property type="entry name" value="AI-2E_transport"/>
    <property type="match status" value="1"/>
</dbReference>
<evidence type="ECO:0000256" key="3">
    <source>
        <dbReference type="ARBA" id="ARBA00022692"/>
    </source>
</evidence>
<feature type="transmembrane region" description="Helical" evidence="6">
    <location>
        <begin position="144"/>
        <end position="160"/>
    </location>
</feature>
<evidence type="ECO:0000256" key="6">
    <source>
        <dbReference type="SAM" id="Phobius"/>
    </source>
</evidence>
<dbReference type="EMBL" id="WBOT01000010">
    <property type="protein sequence ID" value="KAB2329857.1"/>
    <property type="molecule type" value="Genomic_DNA"/>
</dbReference>
<dbReference type="InterPro" id="IPR002549">
    <property type="entry name" value="AI-2E-like"/>
</dbReference>
<evidence type="ECO:0000313" key="7">
    <source>
        <dbReference type="EMBL" id="KAB2329857.1"/>
    </source>
</evidence>
<evidence type="ECO:0000256" key="4">
    <source>
        <dbReference type="ARBA" id="ARBA00022989"/>
    </source>
</evidence>
<keyword evidence="4 6" id="KW-1133">Transmembrane helix</keyword>
<comment type="caution">
    <text evidence="7">The sequence shown here is derived from an EMBL/GenBank/DDBJ whole genome shotgun (WGS) entry which is preliminary data.</text>
</comment>
<protein>
    <submittedName>
        <fullName evidence="7">AI-2E family transporter</fullName>
    </submittedName>
</protein>
<evidence type="ECO:0000256" key="5">
    <source>
        <dbReference type="ARBA" id="ARBA00023136"/>
    </source>
</evidence>
<feature type="transmembrane region" description="Helical" evidence="6">
    <location>
        <begin position="225"/>
        <end position="251"/>
    </location>
</feature>
<evidence type="ECO:0000256" key="1">
    <source>
        <dbReference type="ARBA" id="ARBA00004141"/>
    </source>
</evidence>
<dbReference type="AlphaFoldDB" id="A0A7V7UT84"/>
<organism evidence="7 8">
    <name type="scientific">Bacillus mesophilum</name>
    <dbReference type="NCBI Taxonomy" id="1071718"/>
    <lineage>
        <taxon>Bacteria</taxon>
        <taxon>Bacillati</taxon>
        <taxon>Bacillota</taxon>
        <taxon>Bacilli</taxon>
        <taxon>Bacillales</taxon>
        <taxon>Bacillaceae</taxon>
        <taxon>Bacillus</taxon>
    </lineage>
</organism>
<name>A0A7V7UT84_9BACI</name>
<evidence type="ECO:0000313" key="8">
    <source>
        <dbReference type="Proteomes" id="UP000441354"/>
    </source>
</evidence>
<feature type="transmembrane region" description="Helical" evidence="6">
    <location>
        <begin position="66"/>
        <end position="89"/>
    </location>
</feature>
<dbReference type="Proteomes" id="UP000441354">
    <property type="component" value="Unassembled WGS sequence"/>
</dbReference>
<dbReference type="RefSeq" id="WP_066445038.1">
    <property type="nucleotide sequence ID" value="NZ_WBOT01000010.1"/>
</dbReference>